<dbReference type="InterPro" id="IPR043128">
    <property type="entry name" value="Rev_trsase/Diguanyl_cyclase"/>
</dbReference>
<keyword evidence="6" id="KW-0548">Nucleotidyltransferase</keyword>
<protein>
    <recommendedName>
        <fullName evidence="1">diguanylate cyclase</fullName>
        <ecNumber evidence="1">2.7.7.65</ecNumber>
    </recommendedName>
</protein>
<keyword evidence="7" id="KW-1185">Reference proteome</keyword>
<dbReference type="GO" id="GO:0052621">
    <property type="term" value="F:diguanylate cyclase activity"/>
    <property type="evidence" value="ECO:0007669"/>
    <property type="project" value="UniProtKB-EC"/>
</dbReference>
<dbReference type="RefSeq" id="WP_341400757.1">
    <property type="nucleotide sequence ID" value="NZ_JBBUTI010000017.1"/>
</dbReference>
<dbReference type="InterPro" id="IPR050469">
    <property type="entry name" value="Diguanylate_Cyclase"/>
</dbReference>
<evidence type="ECO:0000259" key="5">
    <source>
        <dbReference type="PROSITE" id="PS50887"/>
    </source>
</evidence>
<feature type="transmembrane region" description="Helical" evidence="4">
    <location>
        <begin position="200"/>
        <end position="223"/>
    </location>
</feature>
<dbReference type="Gene3D" id="3.30.70.270">
    <property type="match status" value="1"/>
</dbReference>
<keyword evidence="6" id="KW-0808">Transferase</keyword>
<reference evidence="6 7" key="1">
    <citation type="submission" date="2024-04" db="EMBL/GenBank/DDBJ databases">
        <title>Novel species of the genus Ideonella isolated from streams.</title>
        <authorList>
            <person name="Lu H."/>
        </authorList>
    </citation>
    <scope>NUCLEOTIDE SEQUENCE [LARGE SCALE GENOMIC DNA]</scope>
    <source>
        <strain evidence="6 7">LYT19W</strain>
    </source>
</reference>
<dbReference type="InterPro" id="IPR000160">
    <property type="entry name" value="GGDEF_dom"/>
</dbReference>
<feature type="compositionally biased region" description="Low complexity" evidence="3">
    <location>
        <begin position="1"/>
        <end position="23"/>
    </location>
</feature>
<feature type="domain" description="GGDEF" evidence="5">
    <location>
        <begin position="263"/>
        <end position="396"/>
    </location>
</feature>
<sequence length="396" mass="42712">MAAAATSSIACAQKPDAASSSSGSRRKRGRALRPALAATPSMTTATPRPPFDRQFTVNPAHYWRALGVAAALCAVIHLAFAGLFLHWQLPWLAATNVFSVGIHLSAWALLRRPGLQQWGAMLIGTEITAHAMLATWVLGWEAGFQYYLILVLPPMMMSHKLRPAQKWRAGGLVLIGFLCLDQFTHHSLPTASVSSLGLGLLHSVNLLAALGLLAGMNAVYGRLVMSAEGDLRRLAGTDPLTGLLNRRQVAEMAARHWADGHVPAPCLLMGDIDHFKRINDLHGHPTGDLALQSVAQALQSGLRDGDLLGRWGGEEFLVLLRPADPSAARMIAERLRALVQAVVLRAPDGQLIPMTMSFGLALVRPDETWEGAVGRADEALYQAKTEGRNRVVVVQT</sequence>
<dbReference type="CDD" id="cd01949">
    <property type="entry name" value="GGDEF"/>
    <property type="match status" value="1"/>
</dbReference>
<dbReference type="SMART" id="SM00267">
    <property type="entry name" value="GGDEF"/>
    <property type="match status" value="1"/>
</dbReference>
<dbReference type="Proteomes" id="UP001379945">
    <property type="component" value="Unassembled WGS sequence"/>
</dbReference>
<organism evidence="6 7">
    <name type="scientific">Ideonella margarita</name>
    <dbReference type="NCBI Taxonomy" id="2984191"/>
    <lineage>
        <taxon>Bacteria</taxon>
        <taxon>Pseudomonadati</taxon>
        <taxon>Pseudomonadota</taxon>
        <taxon>Betaproteobacteria</taxon>
        <taxon>Burkholderiales</taxon>
        <taxon>Sphaerotilaceae</taxon>
        <taxon>Ideonella</taxon>
    </lineage>
</organism>
<feature type="transmembrane region" description="Helical" evidence="4">
    <location>
        <begin position="91"/>
        <end position="110"/>
    </location>
</feature>
<comment type="catalytic activity">
    <reaction evidence="2">
        <text>2 GTP = 3',3'-c-di-GMP + 2 diphosphate</text>
        <dbReference type="Rhea" id="RHEA:24898"/>
        <dbReference type="ChEBI" id="CHEBI:33019"/>
        <dbReference type="ChEBI" id="CHEBI:37565"/>
        <dbReference type="ChEBI" id="CHEBI:58805"/>
        <dbReference type="EC" id="2.7.7.65"/>
    </reaction>
</comment>
<evidence type="ECO:0000256" key="4">
    <source>
        <dbReference type="SAM" id="Phobius"/>
    </source>
</evidence>
<evidence type="ECO:0000256" key="2">
    <source>
        <dbReference type="ARBA" id="ARBA00034247"/>
    </source>
</evidence>
<dbReference type="PANTHER" id="PTHR45138:SF9">
    <property type="entry name" value="DIGUANYLATE CYCLASE DGCM-RELATED"/>
    <property type="match status" value="1"/>
</dbReference>
<comment type="caution">
    <text evidence="6">The sequence shown here is derived from an EMBL/GenBank/DDBJ whole genome shotgun (WGS) entry which is preliminary data.</text>
</comment>
<evidence type="ECO:0000256" key="1">
    <source>
        <dbReference type="ARBA" id="ARBA00012528"/>
    </source>
</evidence>
<proteinExistence type="predicted"/>
<name>A0ABU9C993_9BURK</name>
<dbReference type="PROSITE" id="PS50887">
    <property type="entry name" value="GGDEF"/>
    <property type="match status" value="1"/>
</dbReference>
<evidence type="ECO:0000256" key="3">
    <source>
        <dbReference type="SAM" id="MobiDB-lite"/>
    </source>
</evidence>
<dbReference type="EC" id="2.7.7.65" evidence="1"/>
<feature type="transmembrane region" description="Helical" evidence="4">
    <location>
        <begin position="117"/>
        <end position="138"/>
    </location>
</feature>
<feature type="region of interest" description="Disordered" evidence="3">
    <location>
        <begin position="1"/>
        <end position="50"/>
    </location>
</feature>
<dbReference type="SUPFAM" id="SSF55073">
    <property type="entry name" value="Nucleotide cyclase"/>
    <property type="match status" value="1"/>
</dbReference>
<gene>
    <name evidence="6" type="ORF">AACH00_18985</name>
</gene>
<keyword evidence="4" id="KW-0472">Membrane</keyword>
<keyword evidence="4" id="KW-1133">Transmembrane helix</keyword>
<feature type="transmembrane region" description="Helical" evidence="4">
    <location>
        <begin position="62"/>
        <end position="85"/>
    </location>
</feature>
<dbReference type="InterPro" id="IPR029787">
    <property type="entry name" value="Nucleotide_cyclase"/>
</dbReference>
<keyword evidence="4" id="KW-0812">Transmembrane</keyword>
<accession>A0ABU9C993</accession>
<dbReference type="NCBIfam" id="TIGR00254">
    <property type="entry name" value="GGDEF"/>
    <property type="match status" value="1"/>
</dbReference>
<dbReference type="PANTHER" id="PTHR45138">
    <property type="entry name" value="REGULATORY COMPONENTS OF SENSORY TRANSDUCTION SYSTEM"/>
    <property type="match status" value="1"/>
</dbReference>
<evidence type="ECO:0000313" key="6">
    <source>
        <dbReference type="EMBL" id="MEK8048446.1"/>
    </source>
</evidence>
<dbReference type="Pfam" id="PF00990">
    <property type="entry name" value="GGDEF"/>
    <property type="match status" value="1"/>
</dbReference>
<dbReference type="EMBL" id="JBBUTI010000017">
    <property type="protein sequence ID" value="MEK8048446.1"/>
    <property type="molecule type" value="Genomic_DNA"/>
</dbReference>
<evidence type="ECO:0000313" key="7">
    <source>
        <dbReference type="Proteomes" id="UP001379945"/>
    </source>
</evidence>
<feature type="compositionally biased region" description="Low complexity" evidence="3">
    <location>
        <begin position="32"/>
        <end position="41"/>
    </location>
</feature>